<dbReference type="InterPro" id="IPR037045">
    <property type="entry name" value="S8pro/Inhibitor_I9_sf"/>
</dbReference>
<protein>
    <submittedName>
        <fullName evidence="2">Uncharacterized protein</fullName>
    </submittedName>
</protein>
<evidence type="ECO:0000313" key="3">
    <source>
        <dbReference type="Proteomes" id="UP001642360"/>
    </source>
</evidence>
<keyword evidence="3" id="KW-1185">Reference proteome</keyword>
<name>A0ABC8TUC2_9AQUA</name>
<gene>
    <name evidence="2" type="ORF">ILEXP_LOCUS42835</name>
</gene>
<feature type="chain" id="PRO_5044856927" evidence="1">
    <location>
        <begin position="25"/>
        <end position="73"/>
    </location>
</feature>
<accession>A0ABC8TUC2</accession>
<keyword evidence="1" id="KW-0732">Signal</keyword>
<sequence>MANSGLLSLLFPLLLAALVLNCHCNERKVHIVYMGERPQGDVPISDMHHSMLENAVGRFSLQANCYYEYYLQK</sequence>
<reference evidence="2 3" key="1">
    <citation type="submission" date="2024-02" db="EMBL/GenBank/DDBJ databases">
        <authorList>
            <person name="Vignale AGUSTIN F."/>
            <person name="Sosa J E."/>
            <person name="Modenutti C."/>
        </authorList>
    </citation>
    <scope>NUCLEOTIDE SEQUENCE [LARGE SCALE GENOMIC DNA]</scope>
</reference>
<comment type="caution">
    <text evidence="2">The sequence shown here is derived from an EMBL/GenBank/DDBJ whole genome shotgun (WGS) entry which is preliminary data.</text>
</comment>
<dbReference type="EMBL" id="CAUOFW020006168">
    <property type="protein sequence ID" value="CAK9173092.1"/>
    <property type="molecule type" value="Genomic_DNA"/>
</dbReference>
<evidence type="ECO:0000313" key="2">
    <source>
        <dbReference type="EMBL" id="CAK9173092.1"/>
    </source>
</evidence>
<feature type="signal peptide" evidence="1">
    <location>
        <begin position="1"/>
        <end position="24"/>
    </location>
</feature>
<dbReference type="Gene3D" id="3.30.70.80">
    <property type="entry name" value="Peptidase S8 propeptide/proteinase inhibitor I9"/>
    <property type="match status" value="1"/>
</dbReference>
<dbReference type="AlphaFoldDB" id="A0ABC8TUC2"/>
<dbReference type="Proteomes" id="UP001642360">
    <property type="component" value="Unassembled WGS sequence"/>
</dbReference>
<proteinExistence type="predicted"/>
<evidence type="ECO:0000256" key="1">
    <source>
        <dbReference type="SAM" id="SignalP"/>
    </source>
</evidence>
<organism evidence="2 3">
    <name type="scientific">Ilex paraguariensis</name>
    <name type="common">yerba mate</name>
    <dbReference type="NCBI Taxonomy" id="185542"/>
    <lineage>
        <taxon>Eukaryota</taxon>
        <taxon>Viridiplantae</taxon>
        <taxon>Streptophyta</taxon>
        <taxon>Embryophyta</taxon>
        <taxon>Tracheophyta</taxon>
        <taxon>Spermatophyta</taxon>
        <taxon>Magnoliopsida</taxon>
        <taxon>eudicotyledons</taxon>
        <taxon>Gunneridae</taxon>
        <taxon>Pentapetalae</taxon>
        <taxon>asterids</taxon>
        <taxon>campanulids</taxon>
        <taxon>Aquifoliales</taxon>
        <taxon>Aquifoliaceae</taxon>
        <taxon>Ilex</taxon>
    </lineage>
</organism>